<dbReference type="Proteomes" id="UP000612055">
    <property type="component" value="Unassembled WGS sequence"/>
</dbReference>
<evidence type="ECO:0000313" key="3">
    <source>
        <dbReference type="Proteomes" id="UP000612055"/>
    </source>
</evidence>
<dbReference type="EMBL" id="JAEHOE010000020">
    <property type="protein sequence ID" value="KAG2496205.1"/>
    <property type="molecule type" value="Genomic_DNA"/>
</dbReference>
<evidence type="ECO:0000256" key="1">
    <source>
        <dbReference type="SAM" id="MobiDB-lite"/>
    </source>
</evidence>
<protein>
    <submittedName>
        <fullName evidence="2">Uncharacterized protein</fullName>
    </submittedName>
</protein>
<reference evidence="2" key="1">
    <citation type="journal article" date="2020" name="bioRxiv">
        <title>Comparative genomics of Chlamydomonas.</title>
        <authorList>
            <person name="Craig R.J."/>
            <person name="Hasan A.R."/>
            <person name="Ness R.W."/>
            <person name="Keightley P.D."/>
        </authorList>
    </citation>
    <scope>NUCLEOTIDE SEQUENCE</scope>
    <source>
        <strain evidence="2">CCAP 11/70</strain>
    </source>
</reference>
<feature type="compositionally biased region" description="Low complexity" evidence="1">
    <location>
        <begin position="156"/>
        <end position="185"/>
    </location>
</feature>
<name>A0A835YC85_9CHLO</name>
<evidence type="ECO:0000313" key="2">
    <source>
        <dbReference type="EMBL" id="KAG2496205.1"/>
    </source>
</evidence>
<gene>
    <name evidence="2" type="ORF">HYH03_005804</name>
</gene>
<keyword evidence="3" id="KW-1185">Reference proteome</keyword>
<sequence length="213" mass="21435">MATSMAAATFKLTRAATVLSLRCYHAAACKHKIPKGALRLCVNQSLETSEMQQKDYRHLALACLDPATLRGVVRHTFDLDRLVAALQARGQGGPADQAKARSVMERALKTVPVPASVAQGAAARRAAAAGAPAAEGAGTAAAAAEEESGAAGGGAAKKAAGGAKSPAAKKAAPAKKPAQAQAGPTEAQIGPKTPAEARQTRAGTKRKAAELQG</sequence>
<proteinExistence type="predicted"/>
<comment type="caution">
    <text evidence="2">The sequence shown here is derived from an EMBL/GenBank/DDBJ whole genome shotgun (WGS) entry which is preliminary data.</text>
</comment>
<organism evidence="2 3">
    <name type="scientific">Edaphochlamys debaryana</name>
    <dbReference type="NCBI Taxonomy" id="47281"/>
    <lineage>
        <taxon>Eukaryota</taxon>
        <taxon>Viridiplantae</taxon>
        <taxon>Chlorophyta</taxon>
        <taxon>core chlorophytes</taxon>
        <taxon>Chlorophyceae</taxon>
        <taxon>CS clade</taxon>
        <taxon>Chlamydomonadales</taxon>
        <taxon>Chlamydomonadales incertae sedis</taxon>
        <taxon>Edaphochlamys</taxon>
    </lineage>
</organism>
<feature type="region of interest" description="Disordered" evidence="1">
    <location>
        <begin position="147"/>
        <end position="213"/>
    </location>
</feature>
<dbReference type="AlphaFoldDB" id="A0A835YC85"/>
<accession>A0A835YC85</accession>